<organism evidence="3 5">
    <name type="scientific">Saliniramus fredricksonii</name>
    <dbReference type="NCBI Taxonomy" id="1653334"/>
    <lineage>
        <taxon>Bacteria</taxon>
        <taxon>Pseudomonadati</taxon>
        <taxon>Pseudomonadota</taxon>
        <taxon>Alphaproteobacteria</taxon>
        <taxon>Hyphomicrobiales</taxon>
        <taxon>Salinarimonadaceae</taxon>
        <taxon>Saliniramus</taxon>
    </lineage>
</organism>
<dbReference type="OrthoDB" id="9790469at2"/>
<dbReference type="STRING" id="1653334.GA0071312_3027"/>
<feature type="domain" description="VWFA" evidence="2">
    <location>
        <begin position="219"/>
        <end position="384"/>
    </location>
</feature>
<dbReference type="SUPFAM" id="SSF53300">
    <property type="entry name" value="vWA-like"/>
    <property type="match status" value="1"/>
</dbReference>
<name>A0A0P7X3D1_9HYPH</name>
<dbReference type="Gene3D" id="3.40.50.410">
    <property type="entry name" value="von Willebrand factor, type A domain"/>
    <property type="match status" value="1"/>
</dbReference>
<evidence type="ECO:0000313" key="6">
    <source>
        <dbReference type="Proteomes" id="UP000182800"/>
    </source>
</evidence>
<dbReference type="InterPro" id="IPR036465">
    <property type="entry name" value="vWFA_dom_sf"/>
</dbReference>
<dbReference type="PANTHER" id="PTHR39338">
    <property type="entry name" value="BLL5662 PROTEIN-RELATED"/>
    <property type="match status" value="1"/>
</dbReference>
<dbReference type="EMBL" id="LJSX01000032">
    <property type="protein sequence ID" value="KPQ09209.1"/>
    <property type="molecule type" value="Genomic_DNA"/>
</dbReference>
<dbReference type="PATRIC" id="fig|1653334.4.peg.1063"/>
<feature type="region of interest" description="Disordered" evidence="1">
    <location>
        <begin position="110"/>
        <end position="132"/>
    </location>
</feature>
<reference evidence="3 5" key="1">
    <citation type="submission" date="2015-09" db="EMBL/GenBank/DDBJ databases">
        <title>Identification and resolution of microdiversity through metagenomic sequencing of parallel consortia.</title>
        <authorList>
            <person name="Nelson W.C."/>
            <person name="Romine M.F."/>
            <person name="Lindemann S.R."/>
        </authorList>
    </citation>
    <scope>NUCLEOTIDE SEQUENCE [LARGE SCALE GENOMIC DNA]</scope>
    <source>
        <strain evidence="3">HL-109</strain>
    </source>
</reference>
<dbReference type="PIRSF" id="PIRSF010256">
    <property type="entry name" value="CoxE_vWa"/>
    <property type="match status" value="1"/>
</dbReference>
<evidence type="ECO:0000313" key="3">
    <source>
        <dbReference type="EMBL" id="KPQ09209.1"/>
    </source>
</evidence>
<dbReference type="PANTHER" id="PTHR39338:SF6">
    <property type="entry name" value="BLL5662 PROTEIN"/>
    <property type="match status" value="1"/>
</dbReference>
<protein>
    <submittedName>
        <fullName evidence="3">Form I carbon-monoxide dehydrogenase assembly protein CoxE</fullName>
    </submittedName>
    <submittedName>
        <fullName evidence="4">Uncharacterized conserved protein, contains von Willebrand factor type A (VWA) domain</fullName>
    </submittedName>
</protein>
<sequence length="393" mass="43114">MTAITRFPARASGPGARMAGFIAHLRDGGLRLGPSETAAALEALTCVEAQDPREAQLALKALCCGDREEFARFDDLFDAYWRNSGRERVSVRPGESAGARNQHRAQEIEGLAGSGAGRPEAPDDAGEGEAAHEGEGRLVGARMRNLMQVDLRQLVTPQDIAAAEQVAMRIARAIRDRRSRRKRAHRRGESLDLRRIARASIATGGEPLRLYRRKRPERPARITAILDVSGSMALYARIFLAFLKGLMQADGETDAYLFHTRLVRITDALRDGDALRALTRLSLLAQGFGGGTRIGGNLAIFNRNYAKRLVSGRSVVIILSDGYDTDPPELIGDELARLKQRGCRIIWLNPLKGWKDYEPVARGMAAALPHLDLFAPANTLQSLADLEPELVRL</sequence>
<dbReference type="InterPro" id="IPR011195">
    <property type="entry name" value="UCP010256"/>
</dbReference>
<dbReference type="Pfam" id="PF05762">
    <property type="entry name" value="VWA_CoxE"/>
    <property type="match status" value="1"/>
</dbReference>
<dbReference type="EMBL" id="FMBM01000002">
    <property type="protein sequence ID" value="SCC82052.1"/>
    <property type="molecule type" value="Genomic_DNA"/>
</dbReference>
<dbReference type="Proteomes" id="UP000050497">
    <property type="component" value="Unassembled WGS sequence"/>
</dbReference>
<proteinExistence type="predicted"/>
<accession>A0A0P7X3D1</accession>
<comment type="caution">
    <text evidence="3">The sequence shown here is derived from an EMBL/GenBank/DDBJ whole genome shotgun (WGS) entry which is preliminary data.</text>
</comment>
<dbReference type="AlphaFoldDB" id="A0A0P7X3D1"/>
<evidence type="ECO:0000313" key="4">
    <source>
        <dbReference type="EMBL" id="SCC82052.1"/>
    </source>
</evidence>
<dbReference type="InterPro" id="IPR008912">
    <property type="entry name" value="Uncharacterised_CoxE"/>
</dbReference>
<evidence type="ECO:0000259" key="2">
    <source>
        <dbReference type="SMART" id="SM00327"/>
    </source>
</evidence>
<dbReference type="InterPro" id="IPR002035">
    <property type="entry name" value="VWF_A"/>
</dbReference>
<dbReference type="Proteomes" id="UP000182800">
    <property type="component" value="Unassembled WGS sequence"/>
</dbReference>
<reference evidence="4 6" key="2">
    <citation type="submission" date="2016-08" db="EMBL/GenBank/DDBJ databases">
        <authorList>
            <person name="Varghese N."/>
            <person name="Submissions Spin"/>
        </authorList>
    </citation>
    <scope>NUCLEOTIDE SEQUENCE [LARGE SCALE GENOMIC DNA]</scope>
    <source>
        <strain evidence="4 6">HL-109</strain>
    </source>
</reference>
<gene>
    <name evidence="3" type="primary">coxE</name>
    <name evidence="4" type="ORF">GA0071312_3027</name>
    <name evidence="3" type="ORF">HLUCCO17_15730</name>
</gene>
<evidence type="ECO:0000313" key="5">
    <source>
        <dbReference type="Proteomes" id="UP000050497"/>
    </source>
</evidence>
<dbReference type="SMART" id="SM00327">
    <property type="entry name" value="VWA"/>
    <property type="match status" value="1"/>
</dbReference>
<dbReference type="RefSeq" id="WP_074445619.1">
    <property type="nucleotide sequence ID" value="NZ_FMBM01000002.1"/>
</dbReference>
<evidence type="ECO:0000256" key="1">
    <source>
        <dbReference type="SAM" id="MobiDB-lite"/>
    </source>
</evidence>
<keyword evidence="6" id="KW-1185">Reference proteome</keyword>